<dbReference type="EMBL" id="MBFS01003488">
    <property type="protein sequence ID" value="PVU86396.1"/>
    <property type="molecule type" value="Genomic_DNA"/>
</dbReference>
<sequence>MNYKKLSYTYNNKLKRSPQRLHKWKSTTPASDATEGESYKYGTWEINHEHHSWIARHDCEQKLAPESVTAIKARHPIPTGGYFKSLEINKTIRPSQQAVKEDKQLAEAEQQILDLRRIAIHIEELARGLEGIQNPSKPEVIGFAQEITGSAQDLLRLAFNYSSKIKHTRRTAFATTSGYDRDTTTSAPESEFSETQYLFHPEVLSRMEEHRSKSRNDKLLRIAISGKIPNGFQRPGNQSYQNNRGGYFRGGHANRGGYRGAPNQYNQSYRPPSYTNNQQRQGPKQSTGQSSFTDHPTGLRDIRKSVSDDTGDDHGTGKILSKNWNVGTSIGREIEEKNLQKNFSKVNFYVRRHNCQQETAGPCQTMVGYNNGTQNKGKHHPYCRSGQHPCRLAVKERSQAMGMGAFEKAIQQDQQALGPSEDRPVRIGTEQETPAVLLTGTGPTITGDRCTIAFMAQEGGICQPTTDASTANTTTSDTRTATDGNSSAQLALTALVSSATETSTGTTHGAEIRSPSMDNASMVRIGKNEQGLTKEAIQLISES</sequence>
<feature type="region of interest" description="Disordered" evidence="2">
    <location>
        <begin position="465"/>
        <end position="486"/>
    </location>
</feature>
<feature type="coiled-coil region" evidence="1">
    <location>
        <begin position="98"/>
        <end position="125"/>
    </location>
</feature>
<feature type="region of interest" description="Disordered" evidence="2">
    <location>
        <begin position="499"/>
        <end position="518"/>
    </location>
</feature>
<feature type="region of interest" description="Disordered" evidence="2">
    <location>
        <begin position="228"/>
        <end position="318"/>
    </location>
</feature>
<keyword evidence="4" id="KW-1185">Reference proteome</keyword>
<evidence type="ECO:0000256" key="1">
    <source>
        <dbReference type="SAM" id="Coils"/>
    </source>
</evidence>
<feature type="compositionally biased region" description="Gly residues" evidence="2">
    <location>
        <begin position="247"/>
        <end position="259"/>
    </location>
</feature>
<evidence type="ECO:0000256" key="2">
    <source>
        <dbReference type="SAM" id="MobiDB-lite"/>
    </source>
</evidence>
<feature type="compositionally biased region" description="Low complexity" evidence="2">
    <location>
        <begin position="465"/>
        <end position="483"/>
    </location>
</feature>
<dbReference type="Proteomes" id="UP000245609">
    <property type="component" value="Unassembled WGS sequence"/>
</dbReference>
<feature type="compositionally biased region" description="Basic and acidic residues" evidence="2">
    <location>
        <begin position="297"/>
        <end position="316"/>
    </location>
</feature>
<comment type="caution">
    <text evidence="3">The sequence shown here is derived from an EMBL/GenBank/DDBJ whole genome shotgun (WGS) entry which is preliminary data.</text>
</comment>
<name>A0A2T9Y211_9FUNG</name>
<protein>
    <submittedName>
        <fullName evidence="3">Uncharacterized protein</fullName>
    </submittedName>
</protein>
<feature type="compositionally biased region" description="Polar residues" evidence="2">
    <location>
        <begin position="235"/>
        <end position="244"/>
    </location>
</feature>
<gene>
    <name evidence="3" type="ORF">BB560_006737</name>
</gene>
<accession>A0A2T9Y211</accession>
<reference evidence="3 4" key="1">
    <citation type="journal article" date="2018" name="MBio">
        <title>Comparative Genomics Reveals the Core Gene Toolbox for the Fungus-Insect Symbiosis.</title>
        <authorList>
            <person name="Wang Y."/>
            <person name="Stata M."/>
            <person name="Wang W."/>
            <person name="Stajich J.E."/>
            <person name="White M.M."/>
            <person name="Moncalvo J.M."/>
        </authorList>
    </citation>
    <scope>NUCLEOTIDE SEQUENCE [LARGE SCALE GENOMIC DNA]</scope>
    <source>
        <strain evidence="3 4">SC-DP-2</strain>
    </source>
</reference>
<dbReference type="OrthoDB" id="5588572at2759"/>
<dbReference type="AlphaFoldDB" id="A0A2T9Y211"/>
<evidence type="ECO:0000313" key="4">
    <source>
        <dbReference type="Proteomes" id="UP000245609"/>
    </source>
</evidence>
<keyword evidence="1" id="KW-0175">Coiled coil</keyword>
<feature type="non-terminal residue" evidence="3">
    <location>
        <position position="543"/>
    </location>
</feature>
<feature type="compositionally biased region" description="Polar residues" evidence="2">
    <location>
        <begin position="263"/>
        <end position="294"/>
    </location>
</feature>
<proteinExistence type="predicted"/>
<organism evidence="3 4">
    <name type="scientific">Smittium megazygosporum</name>
    <dbReference type="NCBI Taxonomy" id="133381"/>
    <lineage>
        <taxon>Eukaryota</taxon>
        <taxon>Fungi</taxon>
        <taxon>Fungi incertae sedis</taxon>
        <taxon>Zoopagomycota</taxon>
        <taxon>Kickxellomycotina</taxon>
        <taxon>Harpellomycetes</taxon>
        <taxon>Harpellales</taxon>
        <taxon>Legeriomycetaceae</taxon>
        <taxon>Smittium</taxon>
    </lineage>
</organism>
<evidence type="ECO:0000313" key="3">
    <source>
        <dbReference type="EMBL" id="PVU86396.1"/>
    </source>
</evidence>